<evidence type="ECO:0000256" key="5">
    <source>
        <dbReference type="ARBA" id="ARBA00023237"/>
    </source>
</evidence>
<accession>A0ABZ2ZAC2</accession>
<comment type="similarity">
    <text evidence="2">Belongs to the SusD family.</text>
</comment>
<keyword evidence="9" id="KW-1185">Reference proteome</keyword>
<keyword evidence="3" id="KW-0732">Signal</keyword>
<organism evidence="8 9">
    <name type="scientific">Chitinophaga caseinilytica</name>
    <dbReference type="NCBI Taxonomy" id="2267521"/>
    <lineage>
        <taxon>Bacteria</taxon>
        <taxon>Pseudomonadati</taxon>
        <taxon>Bacteroidota</taxon>
        <taxon>Chitinophagia</taxon>
        <taxon>Chitinophagales</taxon>
        <taxon>Chitinophagaceae</taxon>
        <taxon>Chitinophaga</taxon>
    </lineage>
</organism>
<dbReference type="InterPro" id="IPR033985">
    <property type="entry name" value="SusD-like_N"/>
</dbReference>
<dbReference type="Pfam" id="PF07980">
    <property type="entry name" value="SusD_RagB"/>
    <property type="match status" value="1"/>
</dbReference>
<evidence type="ECO:0000256" key="4">
    <source>
        <dbReference type="ARBA" id="ARBA00023136"/>
    </source>
</evidence>
<dbReference type="SUPFAM" id="SSF48452">
    <property type="entry name" value="TPR-like"/>
    <property type="match status" value="1"/>
</dbReference>
<comment type="subcellular location">
    <subcellularLocation>
        <location evidence="1">Cell outer membrane</location>
    </subcellularLocation>
</comment>
<dbReference type="Proteomes" id="UP001449657">
    <property type="component" value="Chromosome"/>
</dbReference>
<evidence type="ECO:0000313" key="9">
    <source>
        <dbReference type="Proteomes" id="UP001449657"/>
    </source>
</evidence>
<dbReference type="InterPro" id="IPR011990">
    <property type="entry name" value="TPR-like_helical_dom_sf"/>
</dbReference>
<dbReference type="RefSeq" id="WP_341843775.1">
    <property type="nucleotide sequence ID" value="NZ_CP149792.1"/>
</dbReference>
<name>A0ABZ2ZAC2_9BACT</name>
<keyword evidence="4" id="KW-0472">Membrane</keyword>
<evidence type="ECO:0000259" key="6">
    <source>
        <dbReference type="Pfam" id="PF07980"/>
    </source>
</evidence>
<dbReference type="EMBL" id="CP150096">
    <property type="protein sequence ID" value="WZN49201.1"/>
    <property type="molecule type" value="Genomic_DNA"/>
</dbReference>
<reference evidence="8 9" key="1">
    <citation type="submission" date="2024-03" db="EMBL/GenBank/DDBJ databases">
        <title>Chitinophaga caseinilytica sp. nov., a casein hydrolysing bacterium isolated from forest soil.</title>
        <authorList>
            <person name="Lee D.S."/>
            <person name="Han D.M."/>
            <person name="Baek J.H."/>
            <person name="Choi D.G."/>
            <person name="Jeon J.H."/>
            <person name="Jeon C.O."/>
        </authorList>
    </citation>
    <scope>NUCLEOTIDE SEQUENCE [LARGE SCALE GENOMIC DNA]</scope>
    <source>
        <strain evidence="8 9">KACC 19118</strain>
    </source>
</reference>
<keyword evidence="5" id="KW-0998">Cell outer membrane</keyword>
<dbReference type="InterPro" id="IPR012944">
    <property type="entry name" value="SusD_RagB_dom"/>
</dbReference>
<evidence type="ECO:0000256" key="1">
    <source>
        <dbReference type="ARBA" id="ARBA00004442"/>
    </source>
</evidence>
<feature type="domain" description="RagB/SusD" evidence="6">
    <location>
        <begin position="370"/>
        <end position="452"/>
    </location>
</feature>
<protein>
    <submittedName>
        <fullName evidence="8">RagB/SusD family nutrient uptake outer membrane protein</fullName>
    </submittedName>
</protein>
<dbReference type="Pfam" id="PF14322">
    <property type="entry name" value="SusD-like_3"/>
    <property type="match status" value="1"/>
</dbReference>
<evidence type="ECO:0000256" key="2">
    <source>
        <dbReference type="ARBA" id="ARBA00006275"/>
    </source>
</evidence>
<evidence type="ECO:0000259" key="7">
    <source>
        <dbReference type="Pfam" id="PF14322"/>
    </source>
</evidence>
<evidence type="ECO:0000313" key="8">
    <source>
        <dbReference type="EMBL" id="WZN49201.1"/>
    </source>
</evidence>
<gene>
    <name evidence="8" type="ORF">WJU22_13120</name>
</gene>
<proteinExistence type="inferred from homology"/>
<feature type="domain" description="SusD-like N-terminal" evidence="7">
    <location>
        <begin position="76"/>
        <end position="192"/>
    </location>
</feature>
<dbReference type="Gene3D" id="1.25.40.390">
    <property type="match status" value="1"/>
</dbReference>
<evidence type="ECO:0000256" key="3">
    <source>
        <dbReference type="ARBA" id="ARBA00022729"/>
    </source>
</evidence>
<sequence>MMLAASCRTKLDVQPSHLVPEQKMWTTKNDARSAVFSAYALLRSALADKNAWLVYGELRAGDFTSVSRGDLSAVTANQLTASFPALENWSNWRPFYAVIYQANLCLEKLETVHKNDFRYTEEEMKVDLAHVRFLRSLAYFYLVRIWGDVPLVTRAVSGEFVPLERAPQARVLDMAAADAQAAAQALPWKYDQQSPELRSQYWGQPSAFWQGVIAGKGSAYMLLAHIAAWRGDYLSTDKFARLVIDNRSKGGYALVNTTTLTGNGGVFTGQAEDIVFAMPFNKNYQESSASGHIEEWVLAEPFISKAQPDIFISNDSILRIFDEPNDERFKVTDGGAGVGNYFTGFGNPVPLFSKIRLLSVTGANPLRSYQSAIVVFRYEELLLLRAEALLYLGKTGESAQVLNSVRGQRGIGEYKGPLAGLANAILQERRRELLGEGWRWFDLVRFEKLEQYSRFSPADLANGAQFWPISKSQLSSASPIQQNKYWQQ</sequence>